<comment type="catalytic activity">
    <reaction evidence="1">
        <text>ATP + protein L-histidine = ADP + protein N-phospho-L-histidine.</text>
        <dbReference type="EC" id="2.7.13.3"/>
    </reaction>
</comment>
<dbReference type="PROSITE" id="PS50112">
    <property type="entry name" value="PAS"/>
    <property type="match status" value="1"/>
</dbReference>
<keyword evidence="5" id="KW-0418">Kinase</keyword>
<proteinExistence type="predicted"/>
<keyword evidence="3" id="KW-0597">Phosphoprotein</keyword>
<dbReference type="SUPFAM" id="SSF55874">
    <property type="entry name" value="ATPase domain of HSP90 chaperone/DNA topoisomerase II/histidine kinase"/>
    <property type="match status" value="1"/>
</dbReference>
<evidence type="ECO:0000256" key="2">
    <source>
        <dbReference type="ARBA" id="ARBA00012438"/>
    </source>
</evidence>
<feature type="domain" description="Histidine kinase" evidence="6">
    <location>
        <begin position="146"/>
        <end position="362"/>
    </location>
</feature>
<dbReference type="AlphaFoldDB" id="A0A512AU08"/>
<dbReference type="InterPro" id="IPR003594">
    <property type="entry name" value="HATPase_dom"/>
</dbReference>
<keyword evidence="10" id="KW-1185">Reference proteome</keyword>
<sequence length="362" mass="41296">MNLSENQESLHILEQIAEQTDQVFFIIDIPTQSIRYLNPSFDQIWGRSRQEIITNPASLLESIHPEDQEYVRNSYHRIINREQQVSEFRILTADQQEKWISVRAYSIYNANKSWSVAGFAEDVTDKKEKQHTLLKFSERKNSILHSFSHELAGPLALIQGLSASLAGEETDTEMVRQTLGYIQETTKKSISLIKELLNNEFLESAGVSLRKTRFNLLDKARNSVTMFRQADFNAWKNIKLVSSHDPIFLVADEVMFIQVIHNLIANALKFTHEGGTITVTLLEREKSVLLSVQDDGIGIPADLQPLVFDKFTKARRPGLRGEETVGLGLSIVKNIVDLHQGRIWLTSEENKGTTFFIELPKE</sequence>
<dbReference type="GO" id="GO:0000155">
    <property type="term" value="F:phosphorelay sensor kinase activity"/>
    <property type="evidence" value="ECO:0007669"/>
    <property type="project" value="InterPro"/>
</dbReference>
<dbReference type="InterPro" id="IPR036890">
    <property type="entry name" value="HATPase_C_sf"/>
</dbReference>
<dbReference type="InterPro" id="IPR035965">
    <property type="entry name" value="PAS-like_dom_sf"/>
</dbReference>
<name>A0A512AU08_9BACT</name>
<dbReference type="CDD" id="cd00082">
    <property type="entry name" value="HisKA"/>
    <property type="match status" value="1"/>
</dbReference>
<dbReference type="FunFam" id="3.30.565.10:FF:000006">
    <property type="entry name" value="Sensor histidine kinase WalK"/>
    <property type="match status" value="1"/>
</dbReference>
<evidence type="ECO:0000256" key="1">
    <source>
        <dbReference type="ARBA" id="ARBA00000085"/>
    </source>
</evidence>
<dbReference type="PANTHER" id="PTHR43547">
    <property type="entry name" value="TWO-COMPONENT HISTIDINE KINASE"/>
    <property type="match status" value="1"/>
</dbReference>
<evidence type="ECO:0000313" key="10">
    <source>
        <dbReference type="Proteomes" id="UP000321532"/>
    </source>
</evidence>
<dbReference type="SUPFAM" id="SSF55785">
    <property type="entry name" value="PYP-like sensor domain (PAS domain)"/>
    <property type="match status" value="1"/>
</dbReference>
<organism evidence="9 10">
    <name type="scientific">Adhaeribacter aerolatus</name>
    <dbReference type="NCBI Taxonomy" id="670289"/>
    <lineage>
        <taxon>Bacteria</taxon>
        <taxon>Pseudomonadati</taxon>
        <taxon>Bacteroidota</taxon>
        <taxon>Cytophagia</taxon>
        <taxon>Cytophagales</taxon>
        <taxon>Hymenobacteraceae</taxon>
        <taxon>Adhaeribacter</taxon>
    </lineage>
</organism>
<evidence type="ECO:0000256" key="5">
    <source>
        <dbReference type="ARBA" id="ARBA00022777"/>
    </source>
</evidence>
<dbReference type="Proteomes" id="UP000321532">
    <property type="component" value="Unassembled WGS sequence"/>
</dbReference>
<dbReference type="PROSITE" id="PS50113">
    <property type="entry name" value="PAC"/>
    <property type="match status" value="1"/>
</dbReference>
<dbReference type="InterPro" id="IPR000014">
    <property type="entry name" value="PAS"/>
</dbReference>
<dbReference type="InterPro" id="IPR004358">
    <property type="entry name" value="Sig_transdc_His_kin-like_C"/>
</dbReference>
<dbReference type="SMART" id="SM00091">
    <property type="entry name" value="PAS"/>
    <property type="match status" value="1"/>
</dbReference>
<dbReference type="InterPro" id="IPR005467">
    <property type="entry name" value="His_kinase_dom"/>
</dbReference>
<dbReference type="RefSeq" id="WP_146895228.1">
    <property type="nucleotide sequence ID" value="NZ_BJYS01000004.1"/>
</dbReference>
<feature type="domain" description="PAS" evidence="7">
    <location>
        <begin position="9"/>
        <end position="82"/>
    </location>
</feature>
<dbReference type="InterPro" id="IPR003661">
    <property type="entry name" value="HisK_dim/P_dom"/>
</dbReference>
<dbReference type="OrthoDB" id="9757990at2"/>
<evidence type="ECO:0000256" key="4">
    <source>
        <dbReference type="ARBA" id="ARBA00022679"/>
    </source>
</evidence>
<evidence type="ECO:0000256" key="3">
    <source>
        <dbReference type="ARBA" id="ARBA00022553"/>
    </source>
</evidence>
<dbReference type="Pfam" id="PF02518">
    <property type="entry name" value="HATPase_c"/>
    <property type="match status" value="1"/>
</dbReference>
<dbReference type="Pfam" id="PF08447">
    <property type="entry name" value="PAS_3"/>
    <property type="match status" value="1"/>
</dbReference>
<keyword evidence="4" id="KW-0808">Transferase</keyword>
<dbReference type="Gene3D" id="3.30.565.10">
    <property type="entry name" value="Histidine kinase-like ATPase, C-terminal domain"/>
    <property type="match status" value="1"/>
</dbReference>
<evidence type="ECO:0000259" key="6">
    <source>
        <dbReference type="PROSITE" id="PS50109"/>
    </source>
</evidence>
<dbReference type="SMART" id="SM00387">
    <property type="entry name" value="HATPase_c"/>
    <property type="match status" value="1"/>
</dbReference>
<gene>
    <name evidence="9" type="ORF">AAE02nite_08480</name>
</gene>
<feature type="domain" description="PAC" evidence="8">
    <location>
        <begin position="84"/>
        <end position="135"/>
    </location>
</feature>
<dbReference type="CDD" id="cd00130">
    <property type="entry name" value="PAS"/>
    <property type="match status" value="1"/>
</dbReference>
<dbReference type="EMBL" id="BJYS01000004">
    <property type="protein sequence ID" value="GEO03184.1"/>
    <property type="molecule type" value="Genomic_DNA"/>
</dbReference>
<dbReference type="SUPFAM" id="SSF47384">
    <property type="entry name" value="Homodimeric domain of signal transducing histidine kinase"/>
    <property type="match status" value="1"/>
</dbReference>
<evidence type="ECO:0000259" key="8">
    <source>
        <dbReference type="PROSITE" id="PS50113"/>
    </source>
</evidence>
<dbReference type="NCBIfam" id="TIGR00229">
    <property type="entry name" value="sensory_box"/>
    <property type="match status" value="1"/>
</dbReference>
<accession>A0A512AU08</accession>
<dbReference type="EC" id="2.7.13.3" evidence="2"/>
<dbReference type="PRINTS" id="PR00344">
    <property type="entry name" value="BCTRLSENSOR"/>
</dbReference>
<dbReference type="InterPro" id="IPR013655">
    <property type="entry name" value="PAS_fold_3"/>
</dbReference>
<protein>
    <recommendedName>
        <fullName evidence="2">histidine kinase</fullName>
        <ecNumber evidence="2">2.7.13.3</ecNumber>
    </recommendedName>
</protein>
<evidence type="ECO:0000313" key="9">
    <source>
        <dbReference type="EMBL" id="GEO03184.1"/>
    </source>
</evidence>
<dbReference type="PROSITE" id="PS50109">
    <property type="entry name" value="HIS_KIN"/>
    <property type="match status" value="1"/>
</dbReference>
<comment type="caution">
    <text evidence="9">The sequence shown here is derived from an EMBL/GenBank/DDBJ whole genome shotgun (WGS) entry which is preliminary data.</text>
</comment>
<evidence type="ECO:0000259" key="7">
    <source>
        <dbReference type="PROSITE" id="PS50112"/>
    </source>
</evidence>
<dbReference type="InterPro" id="IPR000700">
    <property type="entry name" value="PAS-assoc_C"/>
</dbReference>
<dbReference type="CDD" id="cd00075">
    <property type="entry name" value="HATPase"/>
    <property type="match status" value="1"/>
</dbReference>
<reference evidence="9 10" key="1">
    <citation type="submission" date="2019-07" db="EMBL/GenBank/DDBJ databases">
        <title>Whole genome shotgun sequence of Adhaeribacter aerolatus NBRC 106133.</title>
        <authorList>
            <person name="Hosoyama A."/>
            <person name="Uohara A."/>
            <person name="Ohji S."/>
            <person name="Ichikawa N."/>
        </authorList>
    </citation>
    <scope>NUCLEOTIDE SEQUENCE [LARGE SCALE GENOMIC DNA]</scope>
    <source>
        <strain evidence="9 10">NBRC 106133</strain>
    </source>
</reference>
<dbReference type="Gene3D" id="1.10.287.130">
    <property type="match status" value="1"/>
</dbReference>
<dbReference type="InterPro" id="IPR036097">
    <property type="entry name" value="HisK_dim/P_sf"/>
</dbReference>
<dbReference type="PANTHER" id="PTHR43547:SF2">
    <property type="entry name" value="HYBRID SIGNAL TRANSDUCTION HISTIDINE KINASE C"/>
    <property type="match status" value="1"/>
</dbReference>
<dbReference type="Gene3D" id="3.30.450.20">
    <property type="entry name" value="PAS domain"/>
    <property type="match status" value="1"/>
</dbReference>